<feature type="chain" id="PRO_5032561548" evidence="1">
    <location>
        <begin position="23"/>
        <end position="197"/>
    </location>
</feature>
<evidence type="ECO:0000313" key="2">
    <source>
        <dbReference type="EMBL" id="MBB3103742.1"/>
    </source>
</evidence>
<organism evidence="2 3">
    <name type="scientific">Azomonas macrocytogenes</name>
    <name type="common">Azotobacter macrocytogenes</name>
    <dbReference type="NCBI Taxonomy" id="69962"/>
    <lineage>
        <taxon>Bacteria</taxon>
        <taxon>Pseudomonadati</taxon>
        <taxon>Pseudomonadota</taxon>
        <taxon>Gammaproteobacteria</taxon>
        <taxon>Pseudomonadales</taxon>
        <taxon>Pseudomonadaceae</taxon>
        <taxon>Azomonas</taxon>
    </lineage>
</organism>
<keyword evidence="1" id="KW-0732">Signal</keyword>
<evidence type="ECO:0000313" key="3">
    <source>
        <dbReference type="Proteomes" id="UP000549250"/>
    </source>
</evidence>
<dbReference type="RefSeq" id="WP_183166655.1">
    <property type="nucleotide sequence ID" value="NZ_JACHXI010000009.1"/>
</dbReference>
<name>A0A839T2V1_AZOMA</name>
<accession>A0A839T2V1</accession>
<gene>
    <name evidence="2" type="ORF">FHR87_002139</name>
</gene>
<comment type="caution">
    <text evidence="2">The sequence shown here is derived from an EMBL/GenBank/DDBJ whole genome shotgun (WGS) entry which is preliminary data.</text>
</comment>
<protein>
    <submittedName>
        <fullName evidence="2">Uncharacterized protein</fullName>
    </submittedName>
</protein>
<proteinExistence type="predicted"/>
<dbReference type="EMBL" id="JACHXI010000009">
    <property type="protein sequence ID" value="MBB3103742.1"/>
    <property type="molecule type" value="Genomic_DNA"/>
</dbReference>
<sequence length="197" mass="21825">MKKNILTCLSLAGMLYASTSIAGPFGLSMGMKLEDVGIAPEKTISNGKYKFISVPNPHSSFDGYILKFSPTKGLCWIKAIGKDVDTSVYGYELRSAFNDMKGKLEKAYGPTITTDKLLYGSIWKEPNEFMMSLIKSERLLFSIWDKKAKSKLSDNIDSIGLFVGALSRNKGYSSVEYSFSNEAECDKELTEKEDSAL</sequence>
<evidence type="ECO:0000256" key="1">
    <source>
        <dbReference type="SAM" id="SignalP"/>
    </source>
</evidence>
<dbReference type="Proteomes" id="UP000549250">
    <property type="component" value="Unassembled WGS sequence"/>
</dbReference>
<feature type="signal peptide" evidence="1">
    <location>
        <begin position="1"/>
        <end position="22"/>
    </location>
</feature>
<keyword evidence="3" id="KW-1185">Reference proteome</keyword>
<reference evidence="2 3" key="1">
    <citation type="submission" date="2020-08" db="EMBL/GenBank/DDBJ databases">
        <title>Genomic Encyclopedia of Type Strains, Phase III (KMG-III): the genomes of soil and plant-associated and newly described type strains.</title>
        <authorList>
            <person name="Whitman W."/>
        </authorList>
    </citation>
    <scope>NUCLEOTIDE SEQUENCE [LARGE SCALE GENOMIC DNA]</scope>
    <source>
        <strain evidence="2 3">CECT 4462</strain>
    </source>
</reference>
<dbReference type="AlphaFoldDB" id="A0A839T2V1"/>